<feature type="compositionally biased region" description="Basic and acidic residues" evidence="1">
    <location>
        <begin position="14"/>
        <end position="44"/>
    </location>
</feature>
<sequence length="216" mass="22679">GTGEQPLAEQPAEPPKENGDEQVEREKEYAPEEERAKKKPREPSPTRSGTSGTSGTGTETTATSTTVSTATSPLTTSIASSVEAVGPEASRATKKITTLGASTTTLAPTTTTEPATLTTSASTTRKTTVPTTTKSIKVVAEGPADEGDGSVQSGDVIFLKTHTGYYVDAQGGKVRARQKKQGEWQRMTITKEGGGTIWSEDTVFLRTNTGKNLNVD</sequence>
<dbReference type="Proteomes" id="UP001189429">
    <property type="component" value="Unassembled WGS sequence"/>
</dbReference>
<protein>
    <submittedName>
        <fullName evidence="2">Uncharacterized protein</fullName>
    </submittedName>
</protein>
<evidence type="ECO:0000256" key="1">
    <source>
        <dbReference type="SAM" id="MobiDB-lite"/>
    </source>
</evidence>
<feature type="non-terminal residue" evidence="2">
    <location>
        <position position="1"/>
    </location>
</feature>
<feature type="non-terminal residue" evidence="2">
    <location>
        <position position="216"/>
    </location>
</feature>
<keyword evidence="3" id="KW-1185">Reference proteome</keyword>
<dbReference type="EMBL" id="CAUYUJ010014551">
    <property type="protein sequence ID" value="CAK0843125.1"/>
    <property type="molecule type" value="Genomic_DNA"/>
</dbReference>
<gene>
    <name evidence="2" type="ORF">PCOR1329_LOCUS37563</name>
</gene>
<proteinExistence type="predicted"/>
<dbReference type="Gene3D" id="2.80.10.50">
    <property type="match status" value="1"/>
</dbReference>
<dbReference type="CDD" id="cd00257">
    <property type="entry name" value="beta-trefoil_FSCN-like"/>
    <property type="match status" value="1"/>
</dbReference>
<evidence type="ECO:0000313" key="2">
    <source>
        <dbReference type="EMBL" id="CAK0843125.1"/>
    </source>
</evidence>
<feature type="compositionally biased region" description="Low complexity" evidence="1">
    <location>
        <begin position="1"/>
        <end position="11"/>
    </location>
</feature>
<feature type="compositionally biased region" description="Low complexity" evidence="1">
    <location>
        <begin position="95"/>
        <end position="128"/>
    </location>
</feature>
<name>A0ABN9TBP4_9DINO</name>
<comment type="caution">
    <text evidence="2">The sequence shown here is derived from an EMBL/GenBank/DDBJ whole genome shotgun (WGS) entry which is preliminary data.</text>
</comment>
<accession>A0ABN9TBP4</accession>
<reference evidence="2" key="1">
    <citation type="submission" date="2023-10" db="EMBL/GenBank/DDBJ databases">
        <authorList>
            <person name="Chen Y."/>
            <person name="Shah S."/>
            <person name="Dougan E. K."/>
            <person name="Thang M."/>
            <person name="Chan C."/>
        </authorList>
    </citation>
    <scope>NUCLEOTIDE SEQUENCE [LARGE SCALE GENOMIC DNA]</scope>
</reference>
<feature type="region of interest" description="Disordered" evidence="1">
    <location>
        <begin position="1"/>
        <end position="128"/>
    </location>
</feature>
<evidence type="ECO:0000313" key="3">
    <source>
        <dbReference type="Proteomes" id="UP001189429"/>
    </source>
</evidence>
<organism evidence="2 3">
    <name type="scientific">Prorocentrum cordatum</name>
    <dbReference type="NCBI Taxonomy" id="2364126"/>
    <lineage>
        <taxon>Eukaryota</taxon>
        <taxon>Sar</taxon>
        <taxon>Alveolata</taxon>
        <taxon>Dinophyceae</taxon>
        <taxon>Prorocentrales</taxon>
        <taxon>Prorocentraceae</taxon>
        <taxon>Prorocentrum</taxon>
    </lineage>
</organism>
<feature type="compositionally biased region" description="Low complexity" evidence="1">
    <location>
        <begin position="45"/>
        <end position="77"/>
    </location>
</feature>